<dbReference type="GO" id="GO:0004674">
    <property type="term" value="F:protein serine/threonine kinase activity"/>
    <property type="evidence" value="ECO:0007669"/>
    <property type="project" value="UniProtKB-EC"/>
</dbReference>
<dbReference type="RefSeq" id="WP_249863802.1">
    <property type="nucleotide sequence ID" value="NZ_CP027059.1"/>
</dbReference>
<dbReference type="Gene3D" id="1.10.1070.20">
    <property type="match status" value="1"/>
</dbReference>
<keyword evidence="1" id="KW-0808">Transferase</keyword>
<proteinExistence type="predicted"/>
<dbReference type="EMBL" id="CP027059">
    <property type="protein sequence ID" value="UQZ81573.1"/>
    <property type="molecule type" value="Genomic_DNA"/>
</dbReference>
<reference evidence="1" key="2">
    <citation type="journal article" date="2021" name="J Anim Sci Technol">
        <title>Complete genome sequence of Paenibacillus konkukensis sp. nov. SK3146 as a potential probiotic strain.</title>
        <authorList>
            <person name="Jung H.I."/>
            <person name="Park S."/>
            <person name="Niu K.M."/>
            <person name="Lee S.W."/>
            <person name="Kothari D."/>
            <person name="Yi K.J."/>
            <person name="Kim S.K."/>
        </authorList>
    </citation>
    <scope>NUCLEOTIDE SEQUENCE</scope>
    <source>
        <strain evidence="1">SK3146</strain>
    </source>
</reference>
<protein>
    <submittedName>
        <fullName evidence="1">Serine/threonine-protein kinase CtkA</fullName>
        <ecNumber evidence="1">2.7.11.1</ecNumber>
    </submittedName>
</protein>
<reference evidence="1" key="1">
    <citation type="submission" date="2018-02" db="EMBL/GenBank/DDBJ databases">
        <authorList>
            <person name="Kim S.-K."/>
            <person name="Jung H.-I."/>
            <person name="Lee S.-W."/>
        </authorList>
    </citation>
    <scope>NUCLEOTIDE SEQUENCE</scope>
    <source>
        <strain evidence="1">SK3146</strain>
    </source>
</reference>
<evidence type="ECO:0000313" key="1">
    <source>
        <dbReference type="EMBL" id="UQZ81573.1"/>
    </source>
</evidence>
<dbReference type="EC" id="2.7.11.1" evidence="1"/>
<keyword evidence="2" id="KW-1185">Reference proteome</keyword>
<organism evidence="1 2">
    <name type="scientific">Paenibacillus konkukensis</name>
    <dbReference type="NCBI Taxonomy" id="2020716"/>
    <lineage>
        <taxon>Bacteria</taxon>
        <taxon>Bacillati</taxon>
        <taxon>Bacillota</taxon>
        <taxon>Bacilli</taxon>
        <taxon>Bacillales</taxon>
        <taxon>Paenibacillaceae</taxon>
        <taxon>Paenibacillus</taxon>
    </lineage>
</organism>
<sequence length="392" mass="45285">MGKTELFASLEVQRSYRFSLCKKDDVLIDFKIILTGMRETLCRIEKVHDSNPAVLPYGMQLTNEYLLGWVQSRFIPKNRVFVENLLSALPDIDPPLVNLLRTTLGLSLTDDYWILPEEQKDLTWTNHNLYDNEFSETLALVAFTGYNEKVKGIVSSPEFTTNGMLPKCWRRIDGKVYLYKGGTEGAANAGLEPYSEYYSAQVAEALGLNHVRYELEKWKGKLCSICLLFTSKDISFIPAHVAYPGLSASELLFATSKMKDFYDRFIDIMIFDVVIANHDRHFGNFGFLRNNLTGELEEVAPIFDNGMSLLHQAMDTDFADLNAYLDWRQYTFAFTPNKDLKFLAKYMEPSHRSKLRKLLSFEFEKHPSYNLPDQRLRILSKFVRSRARDFLQ</sequence>
<gene>
    <name evidence="1" type="primary">ctkA</name>
    <name evidence="1" type="ORF">SK3146_00729</name>
</gene>
<evidence type="ECO:0000313" key="2">
    <source>
        <dbReference type="Proteomes" id="UP001057134"/>
    </source>
</evidence>
<accession>A0ABY4RH98</accession>
<dbReference type="Proteomes" id="UP001057134">
    <property type="component" value="Chromosome"/>
</dbReference>
<keyword evidence="1" id="KW-0418">Kinase</keyword>
<name>A0ABY4RH98_9BACL</name>